<name>A0A9X5AV06_9BRAD</name>
<dbReference type="Proteomes" id="UP000438991">
    <property type="component" value="Unassembled WGS sequence"/>
</dbReference>
<comment type="caution">
    <text evidence="1">The sequence shown here is derived from an EMBL/GenBank/DDBJ whole genome shotgun (WGS) entry which is preliminary data.</text>
</comment>
<dbReference type="RefSeq" id="WP_129609355.1">
    <property type="nucleotide sequence ID" value="NZ_NPEW01000300.1"/>
</dbReference>
<sequence length="63" mass="7167">MVLRRLGIDPVASEPVAGRFKTAPLFVPLYRSNTSIRLNARPPHHALARRQLGRLVEPRRRVS</sequence>
<proteinExistence type="predicted"/>
<evidence type="ECO:0000313" key="1">
    <source>
        <dbReference type="EMBL" id="MTW18980.1"/>
    </source>
</evidence>
<gene>
    <name evidence="1" type="ORF">GJ689_22545</name>
</gene>
<reference evidence="1 2" key="1">
    <citation type="submission" date="2019-11" db="EMBL/GenBank/DDBJ databases">
        <title>Whole-genome sequence of Rhodoplanes serenus DSM 18633, type strain.</title>
        <authorList>
            <person name="Kyndt J.A."/>
            <person name="Meyer T.E."/>
        </authorList>
    </citation>
    <scope>NUCLEOTIDE SEQUENCE [LARGE SCALE GENOMIC DNA]</scope>
    <source>
        <strain evidence="1 2">DSM 18633</strain>
    </source>
</reference>
<dbReference type="OrthoDB" id="7961266at2"/>
<dbReference type="EMBL" id="WNKV01000022">
    <property type="protein sequence ID" value="MTW18980.1"/>
    <property type="molecule type" value="Genomic_DNA"/>
</dbReference>
<protein>
    <submittedName>
        <fullName evidence="1">Uncharacterized protein</fullName>
    </submittedName>
</protein>
<accession>A0A9X5AV06</accession>
<organism evidence="1 2">
    <name type="scientific">Rhodoplanes serenus</name>
    <dbReference type="NCBI Taxonomy" id="200615"/>
    <lineage>
        <taxon>Bacteria</taxon>
        <taxon>Pseudomonadati</taxon>
        <taxon>Pseudomonadota</taxon>
        <taxon>Alphaproteobacteria</taxon>
        <taxon>Hyphomicrobiales</taxon>
        <taxon>Nitrobacteraceae</taxon>
        <taxon>Rhodoplanes</taxon>
    </lineage>
</organism>
<evidence type="ECO:0000313" key="2">
    <source>
        <dbReference type="Proteomes" id="UP000438991"/>
    </source>
</evidence>
<dbReference type="AlphaFoldDB" id="A0A9X5AV06"/>